<dbReference type="NCBIfam" id="TIGR01552">
    <property type="entry name" value="phd_fam"/>
    <property type="match status" value="1"/>
</dbReference>
<evidence type="ECO:0000313" key="4">
    <source>
        <dbReference type="EMBL" id="MBW9055471.1"/>
    </source>
</evidence>
<evidence type="ECO:0000256" key="1">
    <source>
        <dbReference type="ARBA" id="ARBA00009981"/>
    </source>
</evidence>
<dbReference type="Proteomes" id="UP000717752">
    <property type="component" value="Unassembled WGS sequence"/>
</dbReference>
<comment type="function">
    <text evidence="2">Antitoxin component of a type II toxin-antitoxin (TA) system.</text>
</comment>
<evidence type="ECO:0000256" key="2">
    <source>
        <dbReference type="RuleBase" id="RU362080"/>
    </source>
</evidence>
<dbReference type="InterPro" id="IPR006442">
    <property type="entry name" value="Antitoxin_Phd/YefM"/>
</dbReference>
<gene>
    <name evidence="4" type="ORF">JNB85_23985</name>
</gene>
<feature type="compositionally biased region" description="Acidic residues" evidence="3">
    <location>
        <begin position="63"/>
        <end position="77"/>
    </location>
</feature>
<dbReference type="SUPFAM" id="SSF143120">
    <property type="entry name" value="YefM-like"/>
    <property type="match status" value="1"/>
</dbReference>
<organism evidence="4 5">
    <name type="scientific">Rhizobium mesosinicum</name>
    <dbReference type="NCBI Taxonomy" id="335017"/>
    <lineage>
        <taxon>Bacteria</taxon>
        <taxon>Pseudomonadati</taxon>
        <taxon>Pseudomonadota</taxon>
        <taxon>Alphaproteobacteria</taxon>
        <taxon>Hyphomicrobiales</taxon>
        <taxon>Rhizobiaceae</taxon>
        <taxon>Rhizobium/Agrobacterium group</taxon>
        <taxon>Rhizobium</taxon>
    </lineage>
</organism>
<accession>A0ABS7H0J6</accession>
<reference evidence="4 5" key="1">
    <citation type="journal article" date="2021" name="MBio">
        <title>Poor Competitiveness of Bradyrhizobium in Pigeon Pea Root Colonization in Indian Soils.</title>
        <authorList>
            <person name="Chalasani D."/>
            <person name="Basu A."/>
            <person name="Pullabhotla S.V.S.R.N."/>
            <person name="Jorrin B."/>
            <person name="Neal A.L."/>
            <person name="Poole P.S."/>
            <person name="Podile A.R."/>
            <person name="Tkacz A."/>
        </authorList>
    </citation>
    <scope>NUCLEOTIDE SEQUENCE [LARGE SCALE GENOMIC DNA]</scope>
    <source>
        <strain evidence="4 5">HU56</strain>
    </source>
</reference>
<comment type="caution">
    <text evidence="4">The sequence shown here is derived from an EMBL/GenBank/DDBJ whole genome shotgun (WGS) entry which is preliminary data.</text>
</comment>
<sequence>MQVTIHAAKTNLSKLIDAALSGEEVVIAKGRKPVVKIVPIGQASFKIGLLKGQVGGKGPDFFEPMDEEELTSWEGAE</sequence>
<dbReference type="Gene3D" id="3.40.1620.10">
    <property type="entry name" value="YefM-like domain"/>
    <property type="match status" value="1"/>
</dbReference>
<name>A0ABS7H0J6_9HYPH</name>
<dbReference type="InterPro" id="IPR036165">
    <property type="entry name" value="YefM-like_sf"/>
</dbReference>
<feature type="region of interest" description="Disordered" evidence="3">
    <location>
        <begin position="58"/>
        <end position="77"/>
    </location>
</feature>
<protein>
    <recommendedName>
        <fullName evidence="2">Antitoxin</fullName>
    </recommendedName>
</protein>
<evidence type="ECO:0000313" key="5">
    <source>
        <dbReference type="Proteomes" id="UP000717752"/>
    </source>
</evidence>
<evidence type="ECO:0000256" key="3">
    <source>
        <dbReference type="SAM" id="MobiDB-lite"/>
    </source>
</evidence>
<dbReference type="RefSeq" id="WP_220336780.1">
    <property type="nucleotide sequence ID" value="NZ_JAEUAK010000010.1"/>
</dbReference>
<comment type="similarity">
    <text evidence="1 2">Belongs to the phD/YefM antitoxin family.</text>
</comment>
<dbReference type="EMBL" id="JAEUAK010000010">
    <property type="protein sequence ID" value="MBW9055471.1"/>
    <property type="molecule type" value="Genomic_DNA"/>
</dbReference>
<dbReference type="Pfam" id="PF02604">
    <property type="entry name" value="PhdYeFM_antitox"/>
    <property type="match status" value="1"/>
</dbReference>
<proteinExistence type="inferred from homology"/>
<keyword evidence="5" id="KW-1185">Reference proteome</keyword>